<evidence type="ECO:0000256" key="1">
    <source>
        <dbReference type="ARBA" id="ARBA00007074"/>
    </source>
</evidence>
<name>A0A919A349_9ACTN</name>
<dbReference type="GO" id="GO:0008234">
    <property type="term" value="F:cysteine-type peptidase activity"/>
    <property type="evidence" value="ECO:0007669"/>
    <property type="project" value="UniProtKB-KW"/>
</dbReference>
<evidence type="ECO:0000256" key="2">
    <source>
        <dbReference type="ARBA" id="ARBA00022670"/>
    </source>
</evidence>
<reference evidence="7" key="2">
    <citation type="submission" date="2020-09" db="EMBL/GenBank/DDBJ databases">
        <authorList>
            <person name="Sun Q."/>
            <person name="Ohkuma M."/>
        </authorList>
    </citation>
    <scope>NUCLEOTIDE SEQUENCE</scope>
    <source>
        <strain evidence="7">JCM 3302</strain>
    </source>
</reference>
<dbReference type="AlphaFoldDB" id="A0A919A349"/>
<evidence type="ECO:0000256" key="4">
    <source>
        <dbReference type="ARBA" id="ARBA00022807"/>
    </source>
</evidence>
<gene>
    <name evidence="7" type="ORF">GCM10014715_46230</name>
</gene>
<dbReference type="InterPro" id="IPR000064">
    <property type="entry name" value="NLP_P60_dom"/>
</dbReference>
<evidence type="ECO:0000256" key="3">
    <source>
        <dbReference type="ARBA" id="ARBA00022801"/>
    </source>
</evidence>
<dbReference type="PANTHER" id="PTHR47359">
    <property type="entry name" value="PEPTIDOGLYCAN DL-ENDOPEPTIDASE CWLO"/>
    <property type="match status" value="1"/>
</dbReference>
<comment type="similarity">
    <text evidence="1">Belongs to the peptidase C40 family.</text>
</comment>
<dbReference type="InterPro" id="IPR051794">
    <property type="entry name" value="PG_Endopeptidase_C40"/>
</dbReference>
<evidence type="ECO:0000313" key="7">
    <source>
        <dbReference type="EMBL" id="GHE84785.1"/>
    </source>
</evidence>
<dbReference type="SUPFAM" id="SSF54001">
    <property type="entry name" value="Cysteine proteinases"/>
    <property type="match status" value="1"/>
</dbReference>
<feature type="domain" description="NlpC/P60" evidence="6">
    <location>
        <begin position="344"/>
        <end position="462"/>
    </location>
</feature>
<feature type="compositionally biased region" description="Low complexity" evidence="5">
    <location>
        <begin position="278"/>
        <end position="291"/>
    </location>
</feature>
<keyword evidence="4" id="KW-0788">Thiol protease</keyword>
<feature type="compositionally biased region" description="Low complexity" evidence="5">
    <location>
        <begin position="318"/>
        <end position="334"/>
    </location>
</feature>
<dbReference type="Gene3D" id="3.90.1720.10">
    <property type="entry name" value="endopeptidase domain like (from Nostoc punctiforme)"/>
    <property type="match status" value="1"/>
</dbReference>
<evidence type="ECO:0000313" key="8">
    <source>
        <dbReference type="Proteomes" id="UP000641386"/>
    </source>
</evidence>
<evidence type="ECO:0000256" key="5">
    <source>
        <dbReference type="SAM" id="MobiDB-lite"/>
    </source>
</evidence>
<feature type="compositionally biased region" description="Pro residues" evidence="5">
    <location>
        <begin position="177"/>
        <end position="187"/>
    </location>
</feature>
<accession>A0A919A349</accession>
<feature type="compositionally biased region" description="Basic and acidic residues" evidence="5">
    <location>
        <begin position="231"/>
        <end position="247"/>
    </location>
</feature>
<feature type="compositionally biased region" description="Low complexity" evidence="5">
    <location>
        <begin position="135"/>
        <end position="153"/>
    </location>
</feature>
<keyword evidence="3" id="KW-0378">Hydrolase</keyword>
<keyword evidence="8" id="KW-1185">Reference proteome</keyword>
<dbReference type="Pfam" id="PF00877">
    <property type="entry name" value="NLPC_P60"/>
    <property type="match status" value="1"/>
</dbReference>
<keyword evidence="2" id="KW-0645">Protease</keyword>
<dbReference type="PANTHER" id="PTHR47359:SF3">
    <property type="entry name" value="NLP_P60 DOMAIN-CONTAINING PROTEIN-RELATED"/>
    <property type="match status" value="1"/>
</dbReference>
<dbReference type="InterPro" id="IPR038765">
    <property type="entry name" value="Papain-like_cys_pep_sf"/>
</dbReference>
<dbReference type="Proteomes" id="UP000641386">
    <property type="component" value="Unassembled WGS sequence"/>
</dbReference>
<comment type="caution">
    <text evidence="7">The sequence shown here is derived from an EMBL/GenBank/DDBJ whole genome shotgun (WGS) entry which is preliminary data.</text>
</comment>
<dbReference type="GO" id="GO:0006508">
    <property type="term" value="P:proteolysis"/>
    <property type="evidence" value="ECO:0007669"/>
    <property type="project" value="UniProtKB-KW"/>
</dbReference>
<proteinExistence type="inferred from homology"/>
<feature type="compositionally biased region" description="Basic and acidic residues" evidence="5">
    <location>
        <begin position="26"/>
        <end position="38"/>
    </location>
</feature>
<sequence length="462" mass="47438">MAPERISRSGGIGLPGPRDSSPSTARNDDGPSRAEVQRRVSSLYDRAETATGNYNATRAMNRGRRTRVSPAPQDASELSASALDGVARRWFDTARAQLGPSVPAALPPDRTPRPRPRPVDSPTAEAGSGPGDGSGRLPALGPGARPGAPSPLLELTAGPATPMTLRQLPELTTGLPTPTPAPAPAPAPESDVRSLPAAPTPEPSAAPGTGPEVSRALSGSVARPPQPALRPAKDRLRGKLSDARDLLSRQAAALQSAPPAVEARPAEEPWPTTPQDPWPASASEFAPAAPETGPALAGPYTWADAGADIRPDAGVDPAYDSGSDSAYDSGSDSAYDSSAGSAYERKAARALTFARAQIGRPCVWGATGPGSYDCSSLTQAAWRVAGVALPRTAQQQAASGTAIDLAELRPGDLVFFYGDAVHVGLYTGNGTMVHAPTPGASIREESIFFAGPQAIHGARRPA</sequence>
<reference evidence="7" key="1">
    <citation type="journal article" date="2014" name="Int. J. Syst. Evol. Microbiol.">
        <title>Complete genome sequence of Corynebacterium casei LMG S-19264T (=DSM 44701T), isolated from a smear-ripened cheese.</title>
        <authorList>
            <consortium name="US DOE Joint Genome Institute (JGI-PGF)"/>
            <person name="Walter F."/>
            <person name="Albersmeier A."/>
            <person name="Kalinowski J."/>
            <person name="Ruckert C."/>
        </authorList>
    </citation>
    <scope>NUCLEOTIDE SEQUENCE</scope>
    <source>
        <strain evidence="7">JCM 3302</strain>
    </source>
</reference>
<dbReference type="RefSeq" id="WP_229903692.1">
    <property type="nucleotide sequence ID" value="NZ_BNBC01000022.1"/>
</dbReference>
<dbReference type="EMBL" id="BNBC01000022">
    <property type="protein sequence ID" value="GHE84785.1"/>
    <property type="molecule type" value="Genomic_DNA"/>
</dbReference>
<feature type="compositionally biased region" description="Low complexity" evidence="5">
    <location>
        <begin position="248"/>
        <end position="263"/>
    </location>
</feature>
<feature type="region of interest" description="Disordered" evidence="5">
    <location>
        <begin position="1"/>
        <end position="80"/>
    </location>
</feature>
<evidence type="ECO:0000259" key="6">
    <source>
        <dbReference type="PROSITE" id="PS51935"/>
    </source>
</evidence>
<feature type="region of interest" description="Disordered" evidence="5">
    <location>
        <begin position="94"/>
        <end position="334"/>
    </location>
</feature>
<organism evidence="7 8">
    <name type="scientific">Streptomyces spiralis</name>
    <dbReference type="NCBI Taxonomy" id="66376"/>
    <lineage>
        <taxon>Bacteria</taxon>
        <taxon>Bacillati</taxon>
        <taxon>Actinomycetota</taxon>
        <taxon>Actinomycetes</taxon>
        <taxon>Kitasatosporales</taxon>
        <taxon>Streptomycetaceae</taxon>
        <taxon>Streptomyces</taxon>
    </lineage>
</organism>
<dbReference type="PROSITE" id="PS51935">
    <property type="entry name" value="NLPC_P60"/>
    <property type="match status" value="1"/>
</dbReference>
<protein>
    <recommendedName>
        <fullName evidence="6">NlpC/P60 domain-containing protein</fullName>
    </recommendedName>
</protein>